<dbReference type="InterPro" id="IPR038718">
    <property type="entry name" value="SNF2-like_sf"/>
</dbReference>
<feature type="domain" description="Helicase ATP-binding" evidence="4">
    <location>
        <begin position="553"/>
        <end position="772"/>
    </location>
</feature>
<dbReference type="Pfam" id="PF00271">
    <property type="entry name" value="Helicase_C"/>
    <property type="match status" value="1"/>
</dbReference>
<feature type="domain" description="Helicase C-terminal" evidence="5">
    <location>
        <begin position="918"/>
        <end position="1074"/>
    </location>
</feature>
<dbReference type="InterPro" id="IPR027417">
    <property type="entry name" value="P-loop_NTPase"/>
</dbReference>
<dbReference type="InterPro" id="IPR000330">
    <property type="entry name" value="SNF2_N"/>
</dbReference>
<dbReference type="SUPFAM" id="SSF52540">
    <property type="entry name" value="P-loop containing nucleoside triphosphate hydrolases"/>
    <property type="match status" value="2"/>
</dbReference>
<keyword evidence="7" id="KW-1185">Reference proteome</keyword>
<sequence>MWFDPDLFDDEALLNALKSDSDSSSECELSEEEEKAPTTGGLKDVANLTARKHNADETLKRHCEELTKAERTKEQKMHRRSSCQQKVQENHFEIQRAQMLAKQAEAKPLAPPAPKFVVGQKVRIKASFCQASPVFHSSAESEKQWTVEQVDGAVCSLRCYGPNGLEARIMRAEALELCLVNIFTAGAPVLIRNLPMNFWPCLEGHHGIWQQRQGYDSSQVYFPNFARRIVVPNSSIFSAHPQPVPGPESACAEEVEEILGFKKRSYVRDVNGREGVVEGRCPEDPEKLQVNFSRNCNTFDAVQSVLPATLATEKAWQEALAERLQGKVQPLKEAAEAASAEFDASVQHECALMLRSEQLEKAAKKANNDLTKATKKATPISVVTAVRFKPKKEKAVKSWRDINQAVQLEWAVKVEEGSGPDKDGQQSSPPLLTLPDCRGMARSVVQSRAQGHHIISAKRKVNKKLSKGSLSVGRRVAKSILKRVKGDPPQPLASVALLKAALGGLDEVVLDSKVQEFFDSPEMGIIRAKDVPLPKKLEGRLRPYQLTGYHWLVNNARNGLGCILADDMGLGKTLQSISLILYMKQHGMLDKPMLVVVPKGLLTTWSKELKMWAGDELKVHTYFDNKRCVLPHMAAHALAAQTAKAKRGPTATEQKRRLIGKQSSTVFDKEKQKQQRAAKRQEKRLQKVSSADVFLTSYGVFRADVEKLACPDAFSGIILDEAQQIKNYNAQISKAVKQVAELVGPVRIALSGTPVENRLADLHSQFEFILPGYLASSRKEFEQNFGKPIAQAARGVENPDFLRQQRLLQRIVRPFILRRLKTDPEICKDLPEKIEQDHECELSESQQKLYKAAQEAFQQLPSRDDKFARHNHIFSMLQALREICNHPFCLAENRRPQGFGKEDIPNSSTLSASGKCTKLEELLRSILESNEKVLIFSTSLTALEMLSKQITDGFNCKVLKIVGSMGKDQREAVMNSFQTDPASSVLLLSLQAGGVGLTLTAASHVIHFDRQYNPAKENQATDRAHRIGQTKTVMVHRLVSKGTFEEKLGEIMKQKQNLSNLTVEGGEGWIADLDDEQLKELLSLSS</sequence>
<dbReference type="SMART" id="SM00487">
    <property type="entry name" value="DEXDc"/>
    <property type="match status" value="1"/>
</dbReference>
<feature type="compositionally biased region" description="Acidic residues" evidence="3">
    <location>
        <begin position="23"/>
        <end position="34"/>
    </location>
</feature>
<gene>
    <name evidence="6" type="ORF">CCMP2556_LOCUS24351</name>
</gene>
<dbReference type="CDD" id="cd18793">
    <property type="entry name" value="SF2_C_SNF"/>
    <property type="match status" value="1"/>
</dbReference>
<keyword evidence="2" id="KW-0175">Coiled coil</keyword>
<dbReference type="PANTHER" id="PTHR10799">
    <property type="entry name" value="SNF2/RAD54 HELICASE FAMILY"/>
    <property type="match status" value="1"/>
</dbReference>
<dbReference type="InterPro" id="IPR001650">
    <property type="entry name" value="Helicase_C-like"/>
</dbReference>
<dbReference type="Proteomes" id="UP001642484">
    <property type="component" value="Unassembled WGS sequence"/>
</dbReference>
<dbReference type="SMART" id="SM00490">
    <property type="entry name" value="HELICc"/>
    <property type="match status" value="1"/>
</dbReference>
<name>A0ABP0M785_9DINO</name>
<evidence type="ECO:0000313" key="6">
    <source>
        <dbReference type="EMBL" id="CAK9046923.1"/>
    </source>
</evidence>
<dbReference type="GO" id="GO:0004386">
    <property type="term" value="F:helicase activity"/>
    <property type="evidence" value="ECO:0007669"/>
    <property type="project" value="UniProtKB-KW"/>
</dbReference>
<reference evidence="6 7" key="1">
    <citation type="submission" date="2024-02" db="EMBL/GenBank/DDBJ databases">
        <authorList>
            <person name="Chen Y."/>
            <person name="Shah S."/>
            <person name="Dougan E. K."/>
            <person name="Thang M."/>
            <person name="Chan C."/>
        </authorList>
    </citation>
    <scope>NUCLEOTIDE SEQUENCE [LARGE SCALE GENOMIC DNA]</scope>
</reference>
<dbReference type="Gene3D" id="3.40.50.300">
    <property type="entry name" value="P-loop containing nucleotide triphosphate hydrolases"/>
    <property type="match status" value="1"/>
</dbReference>
<proteinExistence type="predicted"/>
<dbReference type="Pfam" id="PF00176">
    <property type="entry name" value="SNF2-rel_dom"/>
    <property type="match status" value="1"/>
</dbReference>
<dbReference type="PROSITE" id="PS51192">
    <property type="entry name" value="HELICASE_ATP_BIND_1"/>
    <property type="match status" value="1"/>
</dbReference>
<keyword evidence="1" id="KW-0378">Hydrolase</keyword>
<accession>A0ABP0M785</accession>
<evidence type="ECO:0000256" key="1">
    <source>
        <dbReference type="ARBA" id="ARBA00022801"/>
    </source>
</evidence>
<evidence type="ECO:0000256" key="3">
    <source>
        <dbReference type="SAM" id="MobiDB-lite"/>
    </source>
</evidence>
<dbReference type="InterPro" id="IPR049730">
    <property type="entry name" value="SNF2/RAD54-like_C"/>
</dbReference>
<dbReference type="Gene3D" id="3.40.50.10810">
    <property type="entry name" value="Tandem AAA-ATPase domain"/>
    <property type="match status" value="2"/>
</dbReference>
<feature type="coiled-coil region" evidence="2">
    <location>
        <begin position="45"/>
        <end position="79"/>
    </location>
</feature>
<evidence type="ECO:0000313" key="7">
    <source>
        <dbReference type="Proteomes" id="UP001642484"/>
    </source>
</evidence>
<evidence type="ECO:0000259" key="5">
    <source>
        <dbReference type="PROSITE" id="PS51194"/>
    </source>
</evidence>
<comment type="caution">
    <text evidence="6">The sequence shown here is derived from an EMBL/GenBank/DDBJ whole genome shotgun (WGS) entry which is preliminary data.</text>
</comment>
<dbReference type="PROSITE" id="PS51194">
    <property type="entry name" value="HELICASE_CTER"/>
    <property type="match status" value="1"/>
</dbReference>
<evidence type="ECO:0000256" key="2">
    <source>
        <dbReference type="SAM" id="Coils"/>
    </source>
</evidence>
<feature type="region of interest" description="Disordered" evidence="3">
    <location>
        <begin position="19"/>
        <end position="44"/>
    </location>
</feature>
<dbReference type="InterPro" id="IPR014001">
    <property type="entry name" value="Helicase_ATP-bd"/>
</dbReference>
<protein>
    <submittedName>
        <fullName evidence="6">Uncharacterized protein</fullName>
    </submittedName>
</protein>
<dbReference type="EMBL" id="CAXAMN010015925">
    <property type="protein sequence ID" value="CAK9046923.1"/>
    <property type="molecule type" value="Genomic_DNA"/>
</dbReference>
<evidence type="ECO:0000259" key="4">
    <source>
        <dbReference type="PROSITE" id="PS51192"/>
    </source>
</evidence>
<organism evidence="6 7">
    <name type="scientific">Durusdinium trenchii</name>
    <dbReference type="NCBI Taxonomy" id="1381693"/>
    <lineage>
        <taxon>Eukaryota</taxon>
        <taxon>Sar</taxon>
        <taxon>Alveolata</taxon>
        <taxon>Dinophyceae</taxon>
        <taxon>Suessiales</taxon>
        <taxon>Symbiodiniaceae</taxon>
        <taxon>Durusdinium</taxon>
    </lineage>
</organism>